<organism evidence="1 2">
    <name type="scientific">Paenibacillus alvei</name>
    <name type="common">Bacillus alvei</name>
    <dbReference type="NCBI Taxonomy" id="44250"/>
    <lineage>
        <taxon>Bacteria</taxon>
        <taxon>Bacillati</taxon>
        <taxon>Bacillota</taxon>
        <taxon>Bacilli</taxon>
        <taxon>Bacillales</taxon>
        <taxon>Paenibacillaceae</taxon>
        <taxon>Paenibacillus</taxon>
    </lineage>
</organism>
<protein>
    <submittedName>
        <fullName evidence="1">Uncharacterized protein</fullName>
    </submittedName>
</protein>
<evidence type="ECO:0000313" key="2">
    <source>
        <dbReference type="Proteomes" id="UP000304148"/>
    </source>
</evidence>
<sequence>MITKNDLIPISIRGRVAFGITCLEKLLNKWGVKNHKITELLHVLWTFTSSTSLDIWERDILSILPEDDNDESTHFGFDSLTVEQKEDLSDLIYYVIEIGRGNLYGGYVSDFTSEPTIKVIEIVIKNAVKIPELHKFKKSSAKEEHGWGTPVEPEYFR</sequence>
<dbReference type="Proteomes" id="UP000304148">
    <property type="component" value="Chromosome"/>
</dbReference>
<dbReference type="EMBL" id="LS992241">
    <property type="protein sequence ID" value="SYX84054.1"/>
    <property type="molecule type" value="Genomic_DNA"/>
</dbReference>
<dbReference type="AlphaFoldDB" id="A0A383RC22"/>
<name>A0A383RC22_PAEAL</name>
<evidence type="ECO:0000313" key="1">
    <source>
        <dbReference type="EMBL" id="SYX84054.1"/>
    </source>
</evidence>
<reference evidence="2" key="1">
    <citation type="submission" date="2018-08" db="EMBL/GenBank/DDBJ databases">
        <authorList>
            <person name="Chevrot R."/>
        </authorList>
    </citation>
    <scope>NUCLEOTIDE SEQUENCE [LARGE SCALE GENOMIC DNA]</scope>
</reference>
<dbReference type="RefSeq" id="WP_138186003.1">
    <property type="nucleotide sequence ID" value="NZ_JAPDMW010000007.1"/>
</dbReference>
<gene>
    <name evidence="1" type="ORF">PBLR_12476</name>
</gene>
<accession>A0A383RC22</accession>
<proteinExistence type="predicted"/>